<feature type="region of interest" description="Disordered" evidence="1">
    <location>
        <begin position="655"/>
        <end position="685"/>
    </location>
</feature>
<feature type="compositionally biased region" description="Polar residues" evidence="1">
    <location>
        <begin position="167"/>
        <end position="181"/>
    </location>
</feature>
<name>A0AAV9JCK0_9PEZI</name>
<sequence>MESYRHAQHQAHTRTSHLTKLYSDTKKSALTSINVHSTANAQFPALHRKFKIQKDRLITWGLAWSDDEKGSDGNIDDAVSKAGLAETVESVLRNIKDVTEEAERIQQASLPQHILTHTGDKLTTSVKPAAFDHARNEDLLNDLTISIDTLYDLSQSRRLLARGEHPNFSSASTDKSPSARKTTPVRKSLLGTPSFASSEVTLVNPSPFHRPSLSPYAGLPPWIEASALRLPDEGPPPYEAVGVPSTTRLVARLVRAKASESVQNALGSSAAEVPVLVEYANFDTIYRDTHVPPPLQRLEALAAYLQPMRPESQTNLSLLGYFEDPSQPRIGLVYDVPYSIQNRLQGTADTAAQSLIPVSLLKLVQKASKSQPSNGDIAIPALESRFRLAFRLTEQLRDLHARDMPHGNINSSSVVFTMTGSENPLRQAQLQSPLWASFDLFSKCSVEGTRRDINLNIYKHPHDSPQSLDRDASADVKYDLYGLALVLLEVGLWTPLGDLYKPKYTLEDFKLRIEKLWIPKLAHKCGSAYMRVVQTCFRISDSPALSKLTTGGVYEHLLTRLGRCCQLDEDDFSVSPMLYSDSISDMGTLSYEGKMSKSSWHPSPDQSPLSRQQSAPNELLRSQSIETYTAEAPYRLSSLPNLAAASVPMAYAGMSPSGPAQLSRHPSIRSQMPRRKSIPQRWDQASRRITTTPSFKEYKRKITFIQQRWREHRARCHATPTGSHGSAVVEQAANARDQEADHASSKPKRLLFPHLELPHWAQLDWEQKYAYQLAKLCERALKDATESSHIALTMSGESPETARPTFLITCEKSTTKIKQVLKRHFRCDSSIYDVRVRKGDKIRRCRRSKRHGDSAAYRSMAPAGALDKAANPDYQERPLCGASIGAYRDDEHLPPVSFGGIVLVDGTAYGMSVHHMLEPEDDEDTEDDAEAGAAEDTDSDGSSIGSSDNISIYSHSDDESTVRPPSTISDTDDTPSAYEGDVAGITPDDYEDIAITQPALDDAIDCDLHVDVDEDDDEEEEDSGIDEDHLLSYKLGQVHASSGLKRSAASTQEGFKSISQSLPQEIDWALFELMPPRANPFNVIKGGTKYCAALSSKGEDSFPVAVRQSAELACAKVHCVGRTSGLASGVISSTMELVKIHGRSTFSASWTVDGDFGVGGDSGAWVISNDDGKVCGHVLASKKGRTFICPMDLLLEDIKQTLGARQVALPSVTSAREMSKYDAQRAVSDALSTLRLGSEVDGGGVALPPSPVRRSMVARSRLEYVETAG</sequence>
<comment type="caution">
    <text evidence="2">The sequence shown here is derived from an EMBL/GenBank/DDBJ whole genome shotgun (WGS) entry which is preliminary data.</text>
</comment>
<feature type="compositionally biased region" description="Polar residues" evidence="1">
    <location>
        <begin position="596"/>
        <end position="618"/>
    </location>
</feature>
<keyword evidence="3" id="KW-1185">Reference proteome</keyword>
<feature type="compositionally biased region" description="Low complexity" evidence="1">
    <location>
        <begin position="940"/>
        <end position="954"/>
    </location>
</feature>
<dbReference type="EMBL" id="JAVFHQ010000041">
    <property type="protein sequence ID" value="KAK4542503.1"/>
    <property type="molecule type" value="Genomic_DNA"/>
</dbReference>
<dbReference type="Proteomes" id="UP001324427">
    <property type="component" value="Unassembled WGS sequence"/>
</dbReference>
<dbReference type="PANTHER" id="PTHR37542:SF2">
    <property type="entry name" value="PROTEIN KINASE DOMAIN-CONTAINING PROTEIN"/>
    <property type="match status" value="1"/>
</dbReference>
<gene>
    <name evidence="2" type="ORF">LTR36_006755</name>
</gene>
<evidence type="ECO:0000313" key="3">
    <source>
        <dbReference type="Proteomes" id="UP001324427"/>
    </source>
</evidence>
<feature type="region of interest" description="Disordered" evidence="1">
    <location>
        <begin position="919"/>
        <end position="987"/>
    </location>
</feature>
<feature type="region of interest" description="Disordered" evidence="1">
    <location>
        <begin position="164"/>
        <end position="190"/>
    </location>
</feature>
<evidence type="ECO:0000256" key="1">
    <source>
        <dbReference type="SAM" id="MobiDB-lite"/>
    </source>
</evidence>
<accession>A0AAV9JCK0</accession>
<feature type="region of interest" description="Disordered" evidence="1">
    <location>
        <begin position="594"/>
        <end position="618"/>
    </location>
</feature>
<dbReference type="AlphaFoldDB" id="A0AAV9JCK0"/>
<dbReference type="PANTHER" id="PTHR37542">
    <property type="entry name" value="HELO DOMAIN-CONTAINING PROTEIN-RELATED"/>
    <property type="match status" value="1"/>
</dbReference>
<evidence type="ECO:0008006" key="4">
    <source>
        <dbReference type="Google" id="ProtNLM"/>
    </source>
</evidence>
<organism evidence="2 3">
    <name type="scientific">Oleoguttula mirabilis</name>
    <dbReference type="NCBI Taxonomy" id="1507867"/>
    <lineage>
        <taxon>Eukaryota</taxon>
        <taxon>Fungi</taxon>
        <taxon>Dikarya</taxon>
        <taxon>Ascomycota</taxon>
        <taxon>Pezizomycotina</taxon>
        <taxon>Dothideomycetes</taxon>
        <taxon>Dothideomycetidae</taxon>
        <taxon>Mycosphaerellales</taxon>
        <taxon>Teratosphaeriaceae</taxon>
        <taxon>Oleoguttula</taxon>
    </lineage>
</organism>
<feature type="compositionally biased region" description="Acidic residues" evidence="1">
    <location>
        <begin position="919"/>
        <end position="939"/>
    </location>
</feature>
<protein>
    <recommendedName>
        <fullName evidence="4">Protein kinase domain-containing protein</fullName>
    </recommendedName>
</protein>
<reference evidence="2 3" key="1">
    <citation type="submission" date="2021-11" db="EMBL/GenBank/DDBJ databases">
        <title>Black yeast isolated from Biological Soil Crust.</title>
        <authorList>
            <person name="Kurbessoian T."/>
        </authorList>
    </citation>
    <scope>NUCLEOTIDE SEQUENCE [LARGE SCALE GENOMIC DNA]</scope>
    <source>
        <strain evidence="2 3">CCFEE 5522</strain>
    </source>
</reference>
<proteinExistence type="predicted"/>
<evidence type="ECO:0000313" key="2">
    <source>
        <dbReference type="EMBL" id="KAK4542503.1"/>
    </source>
</evidence>